<dbReference type="InterPro" id="IPR005036">
    <property type="entry name" value="CBM21_dom"/>
</dbReference>
<protein>
    <recommendedName>
        <fullName evidence="2">CBM21 domain-containing protein</fullName>
    </recommendedName>
</protein>
<accession>A0ABR2VLK0</accession>
<dbReference type="Pfam" id="PF03370">
    <property type="entry name" value="CBM_21"/>
    <property type="match status" value="1"/>
</dbReference>
<name>A0ABR2VLK0_9FUNG</name>
<dbReference type="Proteomes" id="UP001479436">
    <property type="component" value="Unassembled WGS sequence"/>
</dbReference>
<feature type="region of interest" description="Disordered" evidence="1">
    <location>
        <begin position="170"/>
        <end position="220"/>
    </location>
</feature>
<dbReference type="Gene3D" id="2.60.40.2440">
    <property type="entry name" value="Carbohydrate binding type-21 domain"/>
    <property type="match status" value="1"/>
</dbReference>
<gene>
    <name evidence="3" type="ORF">K7432_017518</name>
</gene>
<dbReference type="PANTHER" id="PTHR12307:SF36">
    <property type="entry name" value="GLYCOGEN-BINDING SUBUNIT 76A"/>
    <property type="match status" value="1"/>
</dbReference>
<sequence length="292" mass="32667">MGTLQIQNLSFRKVVAIRYTFDFWKTVEEVVADFKESPVKPCPQFVGIDRFMFTINLENRITFSSSSPKKTMFFAVRYQVNNQEYWDNNDGMNYQVDLVYSKPYRFQAWPFDLGQSKAIVSSNDVTPVANPLYSFGSPETPSFLNMHNNNLGSRYDFGVSLSAAVKSEPPTTFEKIPTKGALNKDGLPGSDHDLKPKSSLSTLFAHPPHNSYEHSNGSDVIPWDEQPTTWNGYDNYTSDYFISSPSTTSFTNPVPIPPRNNSPGEEEAACAGLYSGTTFGNHSSSPVSRIRG</sequence>
<dbReference type="EMBL" id="JASJQH010010774">
    <property type="protein sequence ID" value="KAK9670758.1"/>
    <property type="molecule type" value="Genomic_DNA"/>
</dbReference>
<dbReference type="PANTHER" id="PTHR12307">
    <property type="entry name" value="PROTEIN PHOSPHATASE 1 REGULATORY SUBUNIT"/>
    <property type="match status" value="1"/>
</dbReference>
<evidence type="ECO:0000259" key="2">
    <source>
        <dbReference type="PROSITE" id="PS51159"/>
    </source>
</evidence>
<dbReference type="InterPro" id="IPR038175">
    <property type="entry name" value="CBM21_dom_sf"/>
</dbReference>
<comment type="caution">
    <text evidence="3">The sequence shown here is derived from an EMBL/GenBank/DDBJ whole genome shotgun (WGS) entry which is preliminary data.</text>
</comment>
<evidence type="ECO:0000313" key="4">
    <source>
        <dbReference type="Proteomes" id="UP001479436"/>
    </source>
</evidence>
<dbReference type="InterPro" id="IPR050782">
    <property type="entry name" value="PP1_regulatory_subunit_3"/>
</dbReference>
<proteinExistence type="predicted"/>
<evidence type="ECO:0000313" key="3">
    <source>
        <dbReference type="EMBL" id="KAK9670758.1"/>
    </source>
</evidence>
<keyword evidence="4" id="KW-1185">Reference proteome</keyword>
<organism evidence="3 4">
    <name type="scientific">Basidiobolus ranarum</name>
    <dbReference type="NCBI Taxonomy" id="34480"/>
    <lineage>
        <taxon>Eukaryota</taxon>
        <taxon>Fungi</taxon>
        <taxon>Fungi incertae sedis</taxon>
        <taxon>Zoopagomycota</taxon>
        <taxon>Entomophthoromycotina</taxon>
        <taxon>Basidiobolomycetes</taxon>
        <taxon>Basidiobolales</taxon>
        <taxon>Basidiobolaceae</taxon>
        <taxon>Basidiobolus</taxon>
    </lineage>
</organism>
<reference evidence="3 4" key="1">
    <citation type="submission" date="2023-04" db="EMBL/GenBank/DDBJ databases">
        <title>Genome of Basidiobolus ranarum AG-B5.</title>
        <authorList>
            <person name="Stajich J.E."/>
            <person name="Carter-House D."/>
            <person name="Gryganskyi A."/>
        </authorList>
    </citation>
    <scope>NUCLEOTIDE SEQUENCE [LARGE SCALE GENOMIC DNA]</scope>
    <source>
        <strain evidence="3 4">AG-B5</strain>
    </source>
</reference>
<dbReference type="PROSITE" id="PS51159">
    <property type="entry name" value="CBM21"/>
    <property type="match status" value="1"/>
</dbReference>
<feature type="region of interest" description="Disordered" evidence="1">
    <location>
        <begin position="247"/>
        <end position="267"/>
    </location>
</feature>
<evidence type="ECO:0000256" key="1">
    <source>
        <dbReference type="SAM" id="MobiDB-lite"/>
    </source>
</evidence>
<feature type="domain" description="CBM21" evidence="2">
    <location>
        <begin position="1"/>
        <end position="97"/>
    </location>
</feature>